<organism evidence="2 3">
    <name type="scientific">Phytophthora pseudosyringae</name>
    <dbReference type="NCBI Taxonomy" id="221518"/>
    <lineage>
        <taxon>Eukaryota</taxon>
        <taxon>Sar</taxon>
        <taxon>Stramenopiles</taxon>
        <taxon>Oomycota</taxon>
        <taxon>Peronosporomycetes</taxon>
        <taxon>Peronosporales</taxon>
        <taxon>Peronosporaceae</taxon>
        <taxon>Phytophthora</taxon>
    </lineage>
</organism>
<comment type="caution">
    <text evidence="2">The sequence shown here is derived from an EMBL/GenBank/DDBJ whole genome shotgun (WGS) entry which is preliminary data.</text>
</comment>
<gene>
    <name evidence="2" type="ORF">PHYPSEUDO_009405</name>
</gene>
<evidence type="ECO:0000256" key="1">
    <source>
        <dbReference type="SAM" id="MobiDB-lite"/>
    </source>
</evidence>
<evidence type="ECO:0000313" key="2">
    <source>
        <dbReference type="EMBL" id="KAG7389891.1"/>
    </source>
</evidence>
<dbReference type="OrthoDB" id="10587073at2759"/>
<feature type="region of interest" description="Disordered" evidence="1">
    <location>
        <begin position="71"/>
        <end position="90"/>
    </location>
</feature>
<reference evidence="2" key="1">
    <citation type="submission" date="2021-02" db="EMBL/GenBank/DDBJ databases">
        <authorList>
            <person name="Palmer J.M."/>
        </authorList>
    </citation>
    <scope>NUCLEOTIDE SEQUENCE</scope>
    <source>
        <strain evidence="2">SCRP734</strain>
    </source>
</reference>
<proteinExistence type="predicted"/>
<accession>A0A8T1W9E9</accession>
<evidence type="ECO:0000313" key="3">
    <source>
        <dbReference type="Proteomes" id="UP000694044"/>
    </source>
</evidence>
<dbReference type="Proteomes" id="UP000694044">
    <property type="component" value="Unassembled WGS sequence"/>
</dbReference>
<name>A0A8T1W9E9_9STRA</name>
<dbReference type="AlphaFoldDB" id="A0A8T1W9E9"/>
<keyword evidence="3" id="KW-1185">Reference proteome</keyword>
<sequence length="155" mass="17285">MVRLGLDKEREKRQTHPNLVDHSHLSEADLEAHPYHYVVLHSSGDLNEFKVLAGHIGVDDGDVDETMEIRVPSNSGGVGEPATAQSSPTSWTSIQATPATYASYLGYVDIVEWFVRSGPASKRFKWFAQKKEKSYVLINRARKLSKRVQASTMTA</sequence>
<protein>
    <submittedName>
        <fullName evidence="2">Uncharacterized protein</fullName>
    </submittedName>
</protein>
<dbReference type="EMBL" id="JAGDFM010000039">
    <property type="protein sequence ID" value="KAG7389891.1"/>
    <property type="molecule type" value="Genomic_DNA"/>
</dbReference>